<dbReference type="GO" id="GO:0016747">
    <property type="term" value="F:acyltransferase activity, transferring groups other than amino-acyl groups"/>
    <property type="evidence" value="ECO:0007669"/>
    <property type="project" value="InterPro"/>
</dbReference>
<dbReference type="InterPro" id="IPR003664">
    <property type="entry name" value="FA_synthesis"/>
</dbReference>
<sequence length="385" mass="40531">MENNVQKTIANVFDEIAQGLEDGNFGSRPRVGVTLLNSEHGEEEVLRGAELAQANDPSIQVVVIGTLTDTKLDHVAAKDPEEAHDKMDQLLQEGDLDAAVTMHYAFPIGVSTVGHSVTPGTGKSMFLANTTGTSDMERISAMVKNAISGIAVAKANGVKEPTVGILNIDGARQVEKALNKLKDGGYDIHFTQSHRADGGVVMRGNDLLQGIPDIMIMDSLTGNIITKVMSAYLTGGSYESVGEGYGPGVGKGYDKVINIISRASGANVIAGALSYSGRCVKGGLPKIVDAEYQAAEKAGLDDILNNLQAPAKSEASTEEVKEPAKKAVSEAILGIDILVLEDAVTELWKSDIYATSGMGCTGPVVMVAPEDESKARKVLQTADYL</sequence>
<dbReference type="PATRIC" id="fig|1423815.3.peg.1962"/>
<comment type="caution">
    <text evidence="2">The sequence shown here is derived from an EMBL/GenBank/DDBJ whole genome shotgun (WGS) entry which is preliminary data.</text>
</comment>
<dbReference type="eggNOG" id="COG0416">
    <property type="taxonomic scope" value="Bacteria"/>
</dbReference>
<dbReference type="SUPFAM" id="SSF53659">
    <property type="entry name" value="Isocitrate/Isopropylmalate dehydrogenase-like"/>
    <property type="match status" value="1"/>
</dbReference>
<dbReference type="AlphaFoldDB" id="A0A0R1SDD3"/>
<gene>
    <name evidence="2" type="ORF">FC27_GL001914</name>
</gene>
<dbReference type="NCBIfam" id="NF040747">
    <property type="entry name" value="reduct_C_alpha"/>
    <property type="match status" value="1"/>
</dbReference>
<dbReference type="InterPro" id="IPR012116">
    <property type="entry name" value="Gly_reductase_pC_asu"/>
</dbReference>
<dbReference type="GO" id="GO:0006633">
    <property type="term" value="P:fatty acid biosynthetic process"/>
    <property type="evidence" value="ECO:0007669"/>
    <property type="project" value="InterPro"/>
</dbReference>
<dbReference type="OrthoDB" id="9769886at2"/>
<accession>A0A0R1SDD3</accession>
<keyword evidence="3" id="KW-1185">Reference proteome</keyword>
<dbReference type="Pfam" id="PF02504">
    <property type="entry name" value="FA_synthesis"/>
    <property type="match status" value="1"/>
</dbReference>
<protein>
    <submittedName>
        <fullName evidence="2">Fatty acid synthesis plsX protein</fullName>
    </submittedName>
</protein>
<evidence type="ECO:0000313" key="3">
    <source>
        <dbReference type="Proteomes" id="UP000051647"/>
    </source>
</evidence>
<dbReference type="Gene3D" id="3.40.718.10">
    <property type="entry name" value="Isopropylmalate Dehydrogenase"/>
    <property type="match status" value="1"/>
</dbReference>
<name>A0A0R1SDD3_9LACO</name>
<feature type="active site" evidence="1">
    <location>
        <position position="360"/>
    </location>
</feature>
<proteinExistence type="predicted"/>
<dbReference type="STRING" id="1423815.FC27_GL001914"/>
<evidence type="ECO:0000256" key="1">
    <source>
        <dbReference type="PIRSR" id="PIRSR036593-50"/>
    </source>
</evidence>
<dbReference type="EMBL" id="AZFA01000006">
    <property type="protein sequence ID" value="KRL67325.1"/>
    <property type="molecule type" value="Genomic_DNA"/>
</dbReference>
<dbReference type="RefSeq" id="WP_010625300.1">
    <property type="nucleotide sequence ID" value="NZ_AZFA01000006.1"/>
</dbReference>
<dbReference type="PIRSF" id="PIRSF036593">
    <property type="entry name" value="GrdD"/>
    <property type="match status" value="1"/>
</dbReference>
<evidence type="ECO:0000313" key="2">
    <source>
        <dbReference type="EMBL" id="KRL67325.1"/>
    </source>
</evidence>
<organism evidence="2 3">
    <name type="scientific">Companilactobacillus versmoldensis DSM 14857 = KCTC 3814</name>
    <dbReference type="NCBI Taxonomy" id="1423815"/>
    <lineage>
        <taxon>Bacteria</taxon>
        <taxon>Bacillati</taxon>
        <taxon>Bacillota</taxon>
        <taxon>Bacilli</taxon>
        <taxon>Lactobacillales</taxon>
        <taxon>Lactobacillaceae</taxon>
        <taxon>Companilactobacillus</taxon>
    </lineage>
</organism>
<dbReference type="Proteomes" id="UP000051647">
    <property type="component" value="Unassembled WGS sequence"/>
</dbReference>
<reference evidence="2 3" key="1">
    <citation type="journal article" date="2015" name="Genome Announc.">
        <title>Expanding the biotechnology potential of lactobacilli through comparative genomics of 213 strains and associated genera.</title>
        <authorList>
            <person name="Sun Z."/>
            <person name="Harris H.M."/>
            <person name="McCann A."/>
            <person name="Guo C."/>
            <person name="Argimon S."/>
            <person name="Zhang W."/>
            <person name="Yang X."/>
            <person name="Jeffery I.B."/>
            <person name="Cooney J.C."/>
            <person name="Kagawa T.F."/>
            <person name="Liu W."/>
            <person name="Song Y."/>
            <person name="Salvetti E."/>
            <person name="Wrobel A."/>
            <person name="Rasinkangas P."/>
            <person name="Parkhill J."/>
            <person name="Rea M.C."/>
            <person name="O'Sullivan O."/>
            <person name="Ritari J."/>
            <person name="Douillard F.P."/>
            <person name="Paul Ross R."/>
            <person name="Yang R."/>
            <person name="Briner A.E."/>
            <person name="Felis G.E."/>
            <person name="de Vos W.M."/>
            <person name="Barrangou R."/>
            <person name="Klaenhammer T.R."/>
            <person name="Caufield P.W."/>
            <person name="Cui Y."/>
            <person name="Zhang H."/>
            <person name="O'Toole P.W."/>
        </authorList>
    </citation>
    <scope>NUCLEOTIDE SEQUENCE [LARGE SCALE GENOMIC DNA]</scope>
    <source>
        <strain evidence="2 3">DSM 14857</strain>
    </source>
</reference>